<name>A0ABY4RKD4_9BACL</name>
<dbReference type="Proteomes" id="UP001057134">
    <property type="component" value="Chromosome"/>
</dbReference>
<feature type="transmembrane region" description="Helical" evidence="3">
    <location>
        <begin position="37"/>
        <end position="54"/>
    </location>
</feature>
<keyword evidence="3" id="KW-1133">Transmembrane helix</keyword>
<proteinExistence type="predicted"/>
<dbReference type="Pfam" id="PF09581">
    <property type="entry name" value="Spore_III_AF"/>
    <property type="match status" value="1"/>
</dbReference>
<evidence type="ECO:0000256" key="2">
    <source>
        <dbReference type="SAM" id="MobiDB-lite"/>
    </source>
</evidence>
<gene>
    <name evidence="4" type="ORF">SK3146_01226</name>
</gene>
<evidence type="ECO:0000256" key="1">
    <source>
        <dbReference type="SAM" id="Coils"/>
    </source>
</evidence>
<dbReference type="EMBL" id="CP027059">
    <property type="protein sequence ID" value="UQZ82069.1"/>
    <property type="molecule type" value="Genomic_DNA"/>
</dbReference>
<dbReference type="InterPro" id="IPR014245">
    <property type="entry name" value="Spore_III_AF"/>
</dbReference>
<keyword evidence="1" id="KW-0175">Coiled coil</keyword>
<reference evidence="4" key="2">
    <citation type="journal article" date="2021" name="J Anim Sci Technol">
        <title>Complete genome sequence of Paenibacillus konkukensis sp. nov. SK3146 as a potential probiotic strain.</title>
        <authorList>
            <person name="Jung H.I."/>
            <person name="Park S."/>
            <person name="Niu K.M."/>
            <person name="Lee S.W."/>
            <person name="Kothari D."/>
            <person name="Yi K.J."/>
            <person name="Kim S.K."/>
        </authorList>
    </citation>
    <scope>NUCLEOTIDE SEQUENCE</scope>
    <source>
        <strain evidence="4">SK3146</strain>
    </source>
</reference>
<feature type="compositionally biased region" description="Low complexity" evidence="2">
    <location>
        <begin position="199"/>
        <end position="214"/>
    </location>
</feature>
<keyword evidence="3" id="KW-0812">Transmembrane</keyword>
<feature type="coiled-coil region" evidence="1">
    <location>
        <begin position="94"/>
        <end position="126"/>
    </location>
</feature>
<evidence type="ECO:0000313" key="4">
    <source>
        <dbReference type="EMBL" id="UQZ82069.1"/>
    </source>
</evidence>
<protein>
    <submittedName>
        <fullName evidence="4">Stage III sporulation protein AF (Spore_III_AF)</fullName>
    </submittedName>
</protein>
<feature type="transmembrane region" description="Helical" evidence="3">
    <location>
        <begin position="6"/>
        <end position="25"/>
    </location>
</feature>
<dbReference type="RefSeq" id="WP_249864253.1">
    <property type="nucleotide sequence ID" value="NZ_CP027059.1"/>
</dbReference>
<organism evidence="4 5">
    <name type="scientific">Paenibacillus konkukensis</name>
    <dbReference type="NCBI Taxonomy" id="2020716"/>
    <lineage>
        <taxon>Bacteria</taxon>
        <taxon>Bacillati</taxon>
        <taxon>Bacillota</taxon>
        <taxon>Bacilli</taxon>
        <taxon>Bacillales</taxon>
        <taxon>Paenibacillaceae</taxon>
        <taxon>Paenibacillus</taxon>
    </lineage>
</organism>
<feature type="region of interest" description="Disordered" evidence="2">
    <location>
        <begin position="165"/>
        <end position="184"/>
    </location>
</feature>
<reference evidence="4" key="1">
    <citation type="submission" date="2018-02" db="EMBL/GenBank/DDBJ databases">
        <authorList>
            <person name="Kim S.-K."/>
            <person name="Jung H.-I."/>
            <person name="Lee S.-W."/>
        </authorList>
    </citation>
    <scope>NUCLEOTIDE SEQUENCE</scope>
    <source>
        <strain evidence="4">SK3146</strain>
    </source>
</reference>
<keyword evidence="3" id="KW-0472">Membrane</keyword>
<feature type="region of interest" description="Disordered" evidence="2">
    <location>
        <begin position="193"/>
        <end position="222"/>
    </location>
</feature>
<keyword evidence="5" id="KW-1185">Reference proteome</keyword>
<accession>A0ABY4RKD4</accession>
<sequence length="252" mass="27352">MEWLGGLLKSIIVVILLATFVDILLPTQSMQRYVKTVMSLFILLMLLQPLFSIVQKNASIDQLLADAMNSMTSRSGSLLASGPVQGGTQQMASLGTIQQQAEDLKNRQEEQSQRIMEQQIEDLMKKSIERTTGEVTVQSIKVETGKDSSGQLQIMSVSVNAVPADKEAAQRQASSAGTSKEPVKPVQIEPVKPVTIQIGPGSPAAASDTPASSDGSEDYEQQRTKIRMALNKEWQVPLDRIAVEVAANKTKS</sequence>
<evidence type="ECO:0000313" key="5">
    <source>
        <dbReference type="Proteomes" id="UP001057134"/>
    </source>
</evidence>
<evidence type="ECO:0000256" key="3">
    <source>
        <dbReference type="SAM" id="Phobius"/>
    </source>
</evidence>